<dbReference type="Gramene" id="OB11G22920.1">
    <property type="protein sequence ID" value="OB11G22920.1"/>
    <property type="gene ID" value="OB11G22920"/>
</dbReference>
<dbReference type="AlphaFoldDB" id="J3N906"/>
<feature type="domain" description="Agenet-like" evidence="4">
    <location>
        <begin position="262"/>
        <end position="321"/>
    </location>
</feature>
<dbReference type="InterPro" id="IPR007930">
    <property type="entry name" value="DUF724"/>
</dbReference>
<evidence type="ECO:0000259" key="4">
    <source>
        <dbReference type="Pfam" id="PF05641"/>
    </source>
</evidence>
<evidence type="ECO:0000313" key="5">
    <source>
        <dbReference type="EnsemblPlants" id="OB11G22920.1"/>
    </source>
</evidence>
<dbReference type="Pfam" id="PF05641">
    <property type="entry name" value="Agenet"/>
    <property type="match status" value="1"/>
</dbReference>
<dbReference type="Pfam" id="PF05266">
    <property type="entry name" value="DUF724"/>
    <property type="match status" value="1"/>
</dbReference>
<feature type="region of interest" description="Disordered" evidence="3">
    <location>
        <begin position="685"/>
        <end position="735"/>
    </location>
</feature>
<reference evidence="5" key="2">
    <citation type="submission" date="2013-04" db="UniProtKB">
        <authorList>
            <consortium name="EnsemblPlants"/>
        </authorList>
    </citation>
    <scope>IDENTIFICATION</scope>
</reference>
<keyword evidence="2" id="KW-0341">Growth regulation</keyword>
<dbReference type="PANTHER" id="PTHR36885:SF1">
    <property type="entry name" value="EXPRESSED PROTEIN"/>
    <property type="match status" value="1"/>
</dbReference>
<dbReference type="OMA" id="MEIFEDH"/>
<dbReference type="HOGENOM" id="CLU_007138_0_0_1"/>
<feature type="compositionally biased region" description="Polar residues" evidence="3">
    <location>
        <begin position="696"/>
        <end position="706"/>
    </location>
</feature>
<evidence type="ECO:0000256" key="1">
    <source>
        <dbReference type="ARBA" id="ARBA00022448"/>
    </source>
</evidence>
<dbReference type="EnsemblPlants" id="OB11G22920.1">
    <property type="protein sequence ID" value="OB11G22920.1"/>
    <property type="gene ID" value="OB11G22920"/>
</dbReference>
<sequence>MPCLSPSPSGRRLSELLEEKQEPFFLDLHLLEKGCSARLLEGYDTATAAVCWPAAGNDAASVLKRLTTSKKKKGAAAARGKKKKAPAAATGILRVLLSRILHGKAANRKPAALQSSESFKKVSAAPSPWPATKHSLEVAAAVEEEMEYASGSESDDEKQFSPVSVLEHPFETRSPVHGQSKCSAAAQGSPKNAMAFVRDLLEAADGDPDGVVTVAFPITRELIAFPPRLVRPRRDYVDGEWVPSEVAIVIQPRHALRVYDVGDKVEVKRDREVYGHSWFPATVAKVIDKLSYLVEYSDLEGVEEAGGKAVEYLHWQFVRPSEELPPRHCDFRLGPGAAVEAYCEGAWSPGVVRRVVGEGEYEVSVNGMNKELLLTKVPELLKPQYRWNGKYWRIVTAKRHLRRQSVSGMSPSSPVDVFSSDDEHRHHIESSACKRSRRMSRKELKEVDHLEVMLTEHSEHDSRSEMDTPLSELVKSPGSNHSSKFCAQLSVAKTFQVLSKKIVSNCSVPVKMIPDSSGYLINQNESGKDCIGKTAVNQEIISDMLLMNGASAYGTNAGESCAMLSTKKFRRHNMALSGRNNHIRQVRGRPVSFQTLRTKKNVPFKLKQGKVRPIQAPQGRNDPFDNIQLKRNSTSNMEIVCALSVSSECNTPSPLAKLTQAFDVVSKGADSESNTRFFTSKKKLAKKRGFKESDSPHNSLDATSALQPRKKAAGRLKGSSMEVQLEGETHTQQQLDKSLEDDLNANEVTNHVLLPLTPPGFESIVNGKRSCDWNTDGLSETNLHSSLFDEELASTINSICQDNHNGDVQTDDMATQVTEISHLMEKPMLSLDRSVEQEVSGKVGQGPIQLHVGNSGNLQSTTDNTILRSCSFAGGSMASDMSMCQVSGQQPPFTKSSPIWSVVEAMDVFRKVPQRPHFLPLKHYSLALREGIALGLTMSYPNVVNDIRKLRITDSMETFEDSIKTLTTLEENGFNVQSLQRSLTKLLQFRSDYTNALTYREKLKAQILDKGSAVSRIGALLDEKDNAIFKLEQELGRLRWEAQKIAKNKEDEDAELLRLKAEDSNAQEACGDAKRQFHGVQAELRPLAIGS</sequence>
<dbReference type="Proteomes" id="UP000006038">
    <property type="component" value="Chromosome 11"/>
</dbReference>
<accession>J3N906</accession>
<proteinExistence type="predicted"/>
<dbReference type="InterPro" id="IPR008395">
    <property type="entry name" value="Agenet-like_dom"/>
</dbReference>
<keyword evidence="6" id="KW-1185">Reference proteome</keyword>
<keyword evidence="1" id="KW-0813">Transport</keyword>
<dbReference type="eggNOG" id="ENOG502QTQX">
    <property type="taxonomic scope" value="Eukaryota"/>
</dbReference>
<evidence type="ECO:0000256" key="2">
    <source>
        <dbReference type="ARBA" id="ARBA00022604"/>
    </source>
</evidence>
<evidence type="ECO:0000313" key="6">
    <source>
        <dbReference type="Proteomes" id="UP000006038"/>
    </source>
</evidence>
<reference evidence="5" key="1">
    <citation type="journal article" date="2013" name="Nat. Commun.">
        <title>Whole-genome sequencing of Oryza brachyantha reveals mechanisms underlying Oryza genome evolution.</title>
        <authorList>
            <person name="Chen J."/>
            <person name="Huang Q."/>
            <person name="Gao D."/>
            <person name="Wang J."/>
            <person name="Lang Y."/>
            <person name="Liu T."/>
            <person name="Li B."/>
            <person name="Bai Z."/>
            <person name="Luis Goicoechea J."/>
            <person name="Liang C."/>
            <person name="Chen C."/>
            <person name="Zhang W."/>
            <person name="Sun S."/>
            <person name="Liao Y."/>
            <person name="Zhang X."/>
            <person name="Yang L."/>
            <person name="Song C."/>
            <person name="Wang M."/>
            <person name="Shi J."/>
            <person name="Liu G."/>
            <person name="Liu J."/>
            <person name="Zhou H."/>
            <person name="Zhou W."/>
            <person name="Yu Q."/>
            <person name="An N."/>
            <person name="Chen Y."/>
            <person name="Cai Q."/>
            <person name="Wang B."/>
            <person name="Liu B."/>
            <person name="Min J."/>
            <person name="Huang Y."/>
            <person name="Wu H."/>
            <person name="Li Z."/>
            <person name="Zhang Y."/>
            <person name="Yin Y."/>
            <person name="Song W."/>
            <person name="Jiang J."/>
            <person name="Jackson S.A."/>
            <person name="Wing R.A."/>
            <person name="Wang J."/>
            <person name="Chen M."/>
        </authorList>
    </citation>
    <scope>NUCLEOTIDE SEQUENCE [LARGE SCALE GENOMIC DNA]</scope>
    <source>
        <strain evidence="5">cv. IRGC 101232</strain>
    </source>
</reference>
<evidence type="ECO:0000256" key="3">
    <source>
        <dbReference type="SAM" id="MobiDB-lite"/>
    </source>
</evidence>
<organism evidence="5">
    <name type="scientific">Oryza brachyantha</name>
    <name type="common">malo sina</name>
    <dbReference type="NCBI Taxonomy" id="4533"/>
    <lineage>
        <taxon>Eukaryota</taxon>
        <taxon>Viridiplantae</taxon>
        <taxon>Streptophyta</taxon>
        <taxon>Embryophyta</taxon>
        <taxon>Tracheophyta</taxon>
        <taxon>Spermatophyta</taxon>
        <taxon>Magnoliopsida</taxon>
        <taxon>Liliopsida</taxon>
        <taxon>Poales</taxon>
        <taxon>Poaceae</taxon>
        <taxon>BOP clade</taxon>
        <taxon>Oryzoideae</taxon>
        <taxon>Oryzeae</taxon>
        <taxon>Oryzinae</taxon>
        <taxon>Oryza</taxon>
    </lineage>
</organism>
<name>J3N906_ORYBR</name>
<protein>
    <recommendedName>
        <fullName evidence="4">Agenet-like domain-containing protein</fullName>
    </recommendedName>
</protein>
<dbReference type="PANTHER" id="PTHR36885">
    <property type="entry name" value="EXPRESSED PROTEIN"/>
    <property type="match status" value="1"/>
</dbReference>